<feature type="transmembrane region" description="Helical" evidence="1">
    <location>
        <begin position="217"/>
        <end position="237"/>
    </location>
</feature>
<evidence type="ECO:0000256" key="1">
    <source>
        <dbReference type="SAM" id="Phobius"/>
    </source>
</evidence>
<accession>A0A0G1IUR3</accession>
<keyword evidence="1" id="KW-1133">Transmembrane helix</keyword>
<evidence type="ECO:0008006" key="4">
    <source>
        <dbReference type="Google" id="ProtNLM"/>
    </source>
</evidence>
<dbReference type="AlphaFoldDB" id="A0A0G1IUR3"/>
<proteinExistence type="predicted"/>
<dbReference type="InterPro" id="IPR051533">
    <property type="entry name" value="WaaL-like"/>
</dbReference>
<evidence type="ECO:0000313" key="2">
    <source>
        <dbReference type="EMBL" id="KKT35582.1"/>
    </source>
</evidence>
<feature type="transmembrane region" description="Helical" evidence="1">
    <location>
        <begin position="155"/>
        <end position="176"/>
    </location>
</feature>
<keyword evidence="1" id="KW-0812">Transmembrane</keyword>
<name>A0A0G1IUR3_9BACT</name>
<feature type="transmembrane region" description="Helical" evidence="1">
    <location>
        <begin position="59"/>
        <end position="78"/>
    </location>
</feature>
<dbReference type="PANTHER" id="PTHR37422">
    <property type="entry name" value="TEICHURONIC ACID BIOSYNTHESIS PROTEIN TUAE"/>
    <property type="match status" value="1"/>
</dbReference>
<evidence type="ECO:0000313" key="3">
    <source>
        <dbReference type="Proteomes" id="UP000034069"/>
    </source>
</evidence>
<gene>
    <name evidence="2" type="ORF">UW23_C0014G0023</name>
</gene>
<feature type="transmembrane region" description="Helical" evidence="1">
    <location>
        <begin position="183"/>
        <end position="205"/>
    </location>
</feature>
<reference evidence="2 3" key="1">
    <citation type="journal article" date="2015" name="Nature">
        <title>rRNA introns, odd ribosomes, and small enigmatic genomes across a large radiation of phyla.</title>
        <authorList>
            <person name="Brown C.T."/>
            <person name="Hug L.A."/>
            <person name="Thomas B.C."/>
            <person name="Sharon I."/>
            <person name="Castelle C.J."/>
            <person name="Singh A."/>
            <person name="Wilkins M.J."/>
            <person name="Williams K.H."/>
            <person name="Banfield J.F."/>
        </authorList>
    </citation>
    <scope>NUCLEOTIDE SEQUENCE [LARGE SCALE GENOMIC DNA]</scope>
</reference>
<comment type="caution">
    <text evidence="2">The sequence shown here is derived from an EMBL/GenBank/DDBJ whole genome shotgun (WGS) entry which is preliminary data.</text>
</comment>
<sequence length="354" mass="40248">MIDLLIKSFLLVWPFGHFLDVRVGDSFIIPLLDILASTLLFSSIPRIIKSIKVIKKDPLFLPIIFFLTISALSLLLRIPDLGFAGIIRPSLYLLRLITYLSLYFTFKVYHLKKYTDHLKLSVVIFVIFGLIQYLFSPNMSFIKYIGFDDHFYRLIGTLLDPNFTGAILASLSIFLISSGYLKLGLVLLIPLALTFSRASYISYFLPLFTYSLIKKKYLLFILPALLGLVVLFAPKPFGEGVNLFRTFSIFSRIGSAQQGLTFFVQRPIFGWGYNTLITDTGRVGIDNSYIFLLATTGILGFVSFIIFLIKAFMCKTLPVRLALMSILVHAMFNNTIFFPWILAFVVILLVKDEK</sequence>
<feature type="transmembrane region" description="Helical" evidence="1">
    <location>
        <begin position="321"/>
        <end position="350"/>
    </location>
</feature>
<organism evidence="2 3">
    <name type="scientific">Candidatus Collierbacteria bacterium GW2011_GWA1_44_12</name>
    <dbReference type="NCBI Taxonomy" id="1618376"/>
    <lineage>
        <taxon>Bacteria</taxon>
        <taxon>Candidatus Collieribacteriota</taxon>
    </lineage>
</organism>
<dbReference type="EMBL" id="LCHN01000014">
    <property type="protein sequence ID" value="KKT35582.1"/>
    <property type="molecule type" value="Genomic_DNA"/>
</dbReference>
<dbReference type="PANTHER" id="PTHR37422:SF23">
    <property type="entry name" value="TEICHURONIC ACID BIOSYNTHESIS PROTEIN TUAE"/>
    <property type="match status" value="1"/>
</dbReference>
<feature type="transmembrane region" description="Helical" evidence="1">
    <location>
        <begin position="118"/>
        <end position="135"/>
    </location>
</feature>
<dbReference type="Proteomes" id="UP000034069">
    <property type="component" value="Unassembled WGS sequence"/>
</dbReference>
<feature type="transmembrane region" description="Helical" evidence="1">
    <location>
        <begin position="90"/>
        <end position="106"/>
    </location>
</feature>
<protein>
    <recommendedName>
        <fullName evidence="4">O-antigen polymerase</fullName>
    </recommendedName>
</protein>
<feature type="transmembrane region" description="Helical" evidence="1">
    <location>
        <begin position="289"/>
        <end position="309"/>
    </location>
</feature>
<keyword evidence="1" id="KW-0472">Membrane</keyword>